<gene>
    <name evidence="1" type="ORF">J1N35_019370</name>
</gene>
<proteinExistence type="predicted"/>
<accession>A0A9D3VSD6</accession>
<sequence length="79" mass="9151">MQEMLRESHLEVSRIASHSFFLMAHLQKKGAYQLGMCTKRLGDDKLGEFWMDVEEWGSLCVGRNNTTYHIVGNHPEEII</sequence>
<reference evidence="1 2" key="1">
    <citation type="journal article" date="2021" name="Plant Biotechnol. J.">
        <title>Multi-omics assisted identification of the key and species-specific regulatory components of drought-tolerant mechanisms in Gossypium stocksii.</title>
        <authorList>
            <person name="Yu D."/>
            <person name="Ke L."/>
            <person name="Zhang D."/>
            <person name="Wu Y."/>
            <person name="Sun Y."/>
            <person name="Mei J."/>
            <person name="Sun J."/>
            <person name="Sun Y."/>
        </authorList>
    </citation>
    <scope>NUCLEOTIDE SEQUENCE [LARGE SCALE GENOMIC DNA]</scope>
    <source>
        <strain evidence="2">cv. E1</strain>
        <tissue evidence="1">Leaf</tissue>
    </source>
</reference>
<protein>
    <submittedName>
        <fullName evidence="1">Uncharacterized protein</fullName>
    </submittedName>
</protein>
<keyword evidence="2" id="KW-1185">Reference proteome</keyword>
<comment type="caution">
    <text evidence="1">The sequence shown here is derived from an EMBL/GenBank/DDBJ whole genome shotgun (WGS) entry which is preliminary data.</text>
</comment>
<evidence type="ECO:0000313" key="1">
    <source>
        <dbReference type="EMBL" id="KAH1092113.1"/>
    </source>
</evidence>
<name>A0A9D3VSD6_9ROSI</name>
<organism evidence="1 2">
    <name type="scientific">Gossypium stocksii</name>
    <dbReference type="NCBI Taxonomy" id="47602"/>
    <lineage>
        <taxon>Eukaryota</taxon>
        <taxon>Viridiplantae</taxon>
        <taxon>Streptophyta</taxon>
        <taxon>Embryophyta</taxon>
        <taxon>Tracheophyta</taxon>
        <taxon>Spermatophyta</taxon>
        <taxon>Magnoliopsida</taxon>
        <taxon>eudicotyledons</taxon>
        <taxon>Gunneridae</taxon>
        <taxon>Pentapetalae</taxon>
        <taxon>rosids</taxon>
        <taxon>malvids</taxon>
        <taxon>Malvales</taxon>
        <taxon>Malvaceae</taxon>
        <taxon>Malvoideae</taxon>
        <taxon>Gossypium</taxon>
    </lineage>
</organism>
<dbReference type="Proteomes" id="UP000828251">
    <property type="component" value="Unassembled WGS sequence"/>
</dbReference>
<dbReference type="EMBL" id="JAIQCV010000006">
    <property type="protein sequence ID" value="KAH1092113.1"/>
    <property type="molecule type" value="Genomic_DNA"/>
</dbReference>
<evidence type="ECO:0000313" key="2">
    <source>
        <dbReference type="Proteomes" id="UP000828251"/>
    </source>
</evidence>
<dbReference type="AlphaFoldDB" id="A0A9D3VSD6"/>